<protein>
    <recommendedName>
        <fullName evidence="1">LysM domain-containing protein</fullName>
    </recommendedName>
</protein>
<accession>A0A2M7THA3</accession>
<evidence type="ECO:0000313" key="2">
    <source>
        <dbReference type="EMBL" id="PIZ45614.1"/>
    </source>
</evidence>
<sequence>MAETQLNDGFLWKEIADANNISNSSELNVGTQLIIPTLDNEGSTNGDLDIVTPTKAPEVTETPAPTPTIAIVEATPTPQVSGSITENPVAVDQVYVVVAGDTLWDIAVTYYGDGTQWHKIFDDSRNDVSMYTPQHGPTYPLIHAGNVIIVPGVVQQGT</sequence>
<reference evidence="3" key="1">
    <citation type="submission" date="2017-09" db="EMBL/GenBank/DDBJ databases">
        <title>Depth-based differentiation of microbial function through sediment-hosted aquifers and enrichment of novel symbionts in the deep terrestrial subsurface.</title>
        <authorList>
            <person name="Probst A.J."/>
            <person name="Ladd B."/>
            <person name="Jarett J.K."/>
            <person name="Geller-Mcgrath D.E."/>
            <person name="Sieber C.M.K."/>
            <person name="Emerson J.B."/>
            <person name="Anantharaman K."/>
            <person name="Thomas B.C."/>
            <person name="Malmstrom R."/>
            <person name="Stieglmeier M."/>
            <person name="Klingl A."/>
            <person name="Woyke T."/>
            <person name="Ryan C.M."/>
            <person name="Banfield J.F."/>
        </authorList>
    </citation>
    <scope>NUCLEOTIDE SEQUENCE [LARGE SCALE GENOMIC DNA]</scope>
</reference>
<dbReference type="Gene3D" id="3.10.350.10">
    <property type="entry name" value="LysM domain"/>
    <property type="match status" value="2"/>
</dbReference>
<feature type="domain" description="LysM" evidence="1">
    <location>
        <begin position="12"/>
        <end position="36"/>
    </location>
</feature>
<evidence type="ECO:0000313" key="3">
    <source>
        <dbReference type="Proteomes" id="UP000228920"/>
    </source>
</evidence>
<evidence type="ECO:0000259" key="1">
    <source>
        <dbReference type="Pfam" id="PF01476"/>
    </source>
</evidence>
<dbReference type="Proteomes" id="UP000228920">
    <property type="component" value="Unassembled WGS sequence"/>
</dbReference>
<organism evidence="2 3">
    <name type="scientific">candidate division WWE3 bacterium CG_4_10_14_0_2_um_filter_41_14</name>
    <dbReference type="NCBI Taxonomy" id="1975072"/>
    <lineage>
        <taxon>Bacteria</taxon>
        <taxon>Katanobacteria</taxon>
    </lineage>
</organism>
<dbReference type="PANTHER" id="PTHR34700">
    <property type="entry name" value="POTASSIUM BINDING PROTEIN KBP"/>
    <property type="match status" value="1"/>
</dbReference>
<proteinExistence type="predicted"/>
<gene>
    <name evidence="2" type="ORF">COY32_04905</name>
</gene>
<dbReference type="PANTHER" id="PTHR34700:SF4">
    <property type="entry name" value="PHAGE-LIKE ELEMENT PBSX PROTEIN XKDP"/>
    <property type="match status" value="1"/>
</dbReference>
<dbReference type="AlphaFoldDB" id="A0A2M7THA3"/>
<name>A0A2M7THA3_UNCKA</name>
<feature type="domain" description="LysM" evidence="1">
    <location>
        <begin position="95"/>
        <end position="120"/>
    </location>
</feature>
<dbReference type="EMBL" id="PFNL01000128">
    <property type="protein sequence ID" value="PIZ45614.1"/>
    <property type="molecule type" value="Genomic_DNA"/>
</dbReference>
<dbReference type="InterPro" id="IPR036779">
    <property type="entry name" value="LysM_dom_sf"/>
</dbReference>
<dbReference type="InterPro" id="IPR018392">
    <property type="entry name" value="LysM"/>
</dbReference>
<dbReference type="InterPro" id="IPR052196">
    <property type="entry name" value="Bact_Kbp"/>
</dbReference>
<comment type="caution">
    <text evidence="2">The sequence shown here is derived from an EMBL/GenBank/DDBJ whole genome shotgun (WGS) entry which is preliminary data.</text>
</comment>
<dbReference type="Pfam" id="PF01476">
    <property type="entry name" value="LysM"/>
    <property type="match status" value="2"/>
</dbReference>